<proteinExistence type="predicted"/>
<dbReference type="EMBL" id="JAIPUX010000439">
    <property type="protein sequence ID" value="KAH0628965.1"/>
    <property type="molecule type" value="Genomic_DNA"/>
</dbReference>
<protein>
    <recommendedName>
        <fullName evidence="3">Coiled-coil-helix-coiled-coil-helix domain-containing protein 5</fullName>
    </recommendedName>
</protein>
<evidence type="ECO:0000313" key="2">
    <source>
        <dbReference type="Proteomes" id="UP000826234"/>
    </source>
</evidence>
<dbReference type="PROSITE" id="PS51808">
    <property type="entry name" value="CHCH"/>
    <property type="match status" value="1"/>
</dbReference>
<name>A0ABQ7TGS8_PHRPL</name>
<dbReference type="PANTHER" id="PTHR47106:SF1">
    <property type="entry name" value="COILED-COIL-HELIX-COILED-COIL-HELIX DOMAIN-CONTAINING PROTEIN 5"/>
    <property type="match status" value="1"/>
</dbReference>
<reference evidence="1 2" key="1">
    <citation type="journal article" date="2022" name="Gigascience">
        <title>A chromosome-level genome assembly and annotation of the desert horned lizard, Phrynosoma platyrhinos, provides insight into chromosomal rearrangements among reptiles.</title>
        <authorList>
            <person name="Koochekian N."/>
            <person name="Ascanio A."/>
            <person name="Farleigh K."/>
            <person name="Card D.C."/>
            <person name="Schield D.R."/>
            <person name="Castoe T.A."/>
            <person name="Jezkova T."/>
        </authorList>
    </citation>
    <scope>NUCLEOTIDE SEQUENCE [LARGE SCALE GENOMIC DNA]</scope>
    <source>
        <strain evidence="1">NK-2021</strain>
    </source>
</reference>
<dbReference type="PANTHER" id="PTHR47106">
    <property type="entry name" value="COILED-COIL-HELIX-COILED-COIL-HELIX DOMAIN-CONTAINING PROTEIN 5"/>
    <property type="match status" value="1"/>
</dbReference>
<sequence length="82" mass="9086">MRKSVALVVAKEHARPARGRSGSVCPSRRGVKIPIVQKIRHDCAEPFAAFEQCLKLNQTSVVNCTEHVQQFLLCAEKVKLAT</sequence>
<dbReference type="Gene3D" id="1.10.287.2900">
    <property type="match status" value="1"/>
</dbReference>
<comment type="caution">
    <text evidence="1">The sequence shown here is derived from an EMBL/GenBank/DDBJ whole genome shotgun (WGS) entry which is preliminary data.</text>
</comment>
<evidence type="ECO:0008006" key="3">
    <source>
        <dbReference type="Google" id="ProtNLM"/>
    </source>
</evidence>
<dbReference type="InterPro" id="IPR052848">
    <property type="entry name" value="CHCH_domain-containing_protein"/>
</dbReference>
<keyword evidence="2" id="KW-1185">Reference proteome</keyword>
<accession>A0ABQ7TGS8</accession>
<dbReference type="Proteomes" id="UP000826234">
    <property type="component" value="Unassembled WGS sequence"/>
</dbReference>
<evidence type="ECO:0000313" key="1">
    <source>
        <dbReference type="EMBL" id="KAH0628965.1"/>
    </source>
</evidence>
<gene>
    <name evidence="1" type="ORF">JD844_010641</name>
</gene>
<organism evidence="1 2">
    <name type="scientific">Phrynosoma platyrhinos</name>
    <name type="common">Desert horned lizard</name>
    <dbReference type="NCBI Taxonomy" id="52577"/>
    <lineage>
        <taxon>Eukaryota</taxon>
        <taxon>Metazoa</taxon>
        <taxon>Chordata</taxon>
        <taxon>Craniata</taxon>
        <taxon>Vertebrata</taxon>
        <taxon>Euteleostomi</taxon>
        <taxon>Lepidosauria</taxon>
        <taxon>Squamata</taxon>
        <taxon>Bifurcata</taxon>
        <taxon>Unidentata</taxon>
        <taxon>Episquamata</taxon>
        <taxon>Toxicofera</taxon>
        <taxon>Iguania</taxon>
        <taxon>Phrynosomatidae</taxon>
        <taxon>Phrynosomatinae</taxon>
        <taxon>Phrynosoma</taxon>
    </lineage>
</organism>